<accession>A0A8C6XX33</accession>
<keyword evidence="3" id="KW-1185">Reference proteome</keyword>
<evidence type="ECO:0000256" key="1">
    <source>
        <dbReference type="SAM" id="Phobius"/>
    </source>
</evidence>
<dbReference type="OMA" id="CYLWERE"/>
<evidence type="ECO:0008006" key="4">
    <source>
        <dbReference type="Google" id="ProtNLM"/>
    </source>
</evidence>
<keyword evidence="1" id="KW-0472">Membrane</keyword>
<evidence type="ECO:0000313" key="3">
    <source>
        <dbReference type="Proteomes" id="UP000694559"/>
    </source>
</evidence>
<protein>
    <recommendedName>
        <fullName evidence="4">Carbohydrate sulfotransferase</fullName>
    </recommendedName>
</protein>
<sequence length="94" mass="10880">MKQALLEVMRINRICRMVLVTCLGSFALVIFYFQSMLHPVIRRNSFGMDICCRKGSRSPLQELYNPTQVSSLQSSGDTVLTPFIKNLLLYFYCY</sequence>
<reference evidence="2" key="2">
    <citation type="submission" date="2025-09" db="UniProtKB">
        <authorList>
            <consortium name="Ensembl"/>
        </authorList>
    </citation>
    <scope>IDENTIFICATION</scope>
</reference>
<keyword evidence="1" id="KW-1133">Transmembrane helix</keyword>
<dbReference type="OrthoDB" id="9906064at2759"/>
<feature type="transmembrane region" description="Helical" evidence="1">
    <location>
        <begin position="14"/>
        <end position="33"/>
    </location>
</feature>
<dbReference type="GeneTree" id="ENSGT00940000159167"/>
<dbReference type="Proteomes" id="UP000694559">
    <property type="component" value="Unplaced"/>
</dbReference>
<name>A0A8C6XX33_NAJNA</name>
<evidence type="ECO:0000313" key="2">
    <source>
        <dbReference type="Ensembl" id="ENSNNAP00000021146.1"/>
    </source>
</evidence>
<organism evidence="2 3">
    <name type="scientific">Naja naja</name>
    <name type="common">Indian cobra</name>
    <dbReference type="NCBI Taxonomy" id="35670"/>
    <lineage>
        <taxon>Eukaryota</taxon>
        <taxon>Metazoa</taxon>
        <taxon>Chordata</taxon>
        <taxon>Craniata</taxon>
        <taxon>Vertebrata</taxon>
        <taxon>Euteleostomi</taxon>
        <taxon>Lepidosauria</taxon>
        <taxon>Squamata</taxon>
        <taxon>Bifurcata</taxon>
        <taxon>Unidentata</taxon>
        <taxon>Episquamata</taxon>
        <taxon>Toxicofera</taxon>
        <taxon>Serpentes</taxon>
        <taxon>Colubroidea</taxon>
        <taxon>Elapidae</taxon>
        <taxon>Elapinae</taxon>
        <taxon>Naja</taxon>
    </lineage>
</organism>
<dbReference type="Ensembl" id="ENSNNAT00000022173.1">
    <property type="protein sequence ID" value="ENSNNAP00000021146.1"/>
    <property type="gene ID" value="ENSNNAG00000014008.1"/>
</dbReference>
<dbReference type="AlphaFoldDB" id="A0A8C6XX33"/>
<keyword evidence="1" id="KW-0812">Transmembrane</keyword>
<reference evidence="2" key="1">
    <citation type="submission" date="2025-08" db="UniProtKB">
        <authorList>
            <consortium name="Ensembl"/>
        </authorList>
    </citation>
    <scope>IDENTIFICATION</scope>
</reference>
<proteinExistence type="predicted"/>